<keyword evidence="1" id="KW-1133">Transmembrane helix</keyword>
<evidence type="ECO:0008006" key="4">
    <source>
        <dbReference type="Google" id="ProtNLM"/>
    </source>
</evidence>
<accession>A0A7Y0HYE1</accession>
<feature type="transmembrane region" description="Helical" evidence="1">
    <location>
        <begin position="21"/>
        <end position="43"/>
    </location>
</feature>
<dbReference type="EMBL" id="JAAIIH010000018">
    <property type="protein sequence ID" value="NMN01191.1"/>
    <property type="molecule type" value="Genomic_DNA"/>
</dbReference>
<keyword evidence="1" id="KW-0812">Transmembrane</keyword>
<protein>
    <recommendedName>
        <fullName evidence="4">Peptidoglycan-binding domain 1 protein</fullName>
    </recommendedName>
</protein>
<evidence type="ECO:0000313" key="3">
    <source>
        <dbReference type="Proteomes" id="UP000588277"/>
    </source>
</evidence>
<organism evidence="2 3">
    <name type="scientific">Bifidobacterium moraviense</name>
    <dbReference type="NCBI Taxonomy" id="2675323"/>
    <lineage>
        <taxon>Bacteria</taxon>
        <taxon>Bacillati</taxon>
        <taxon>Actinomycetota</taxon>
        <taxon>Actinomycetes</taxon>
        <taxon>Bifidobacteriales</taxon>
        <taxon>Bifidobacteriaceae</taxon>
        <taxon>Bifidobacterium</taxon>
    </lineage>
</organism>
<comment type="caution">
    <text evidence="2">The sequence shown here is derived from an EMBL/GenBank/DDBJ whole genome shotgun (WGS) entry which is preliminary data.</text>
</comment>
<dbReference type="Proteomes" id="UP000588277">
    <property type="component" value="Unassembled WGS sequence"/>
</dbReference>
<evidence type="ECO:0000313" key="2">
    <source>
        <dbReference type="EMBL" id="NMN01191.1"/>
    </source>
</evidence>
<keyword evidence="1" id="KW-0472">Membrane</keyword>
<name>A0A7Y0HYE1_9BIFI</name>
<reference evidence="2 3" key="1">
    <citation type="submission" date="2020-02" db="EMBL/GenBank/DDBJ databases">
        <title>Characterization of phylogenetic diversity of novel bifidobacterial species isolated in Czech ZOOs.</title>
        <authorList>
            <person name="Lugli G.A."/>
            <person name="Vera N.B."/>
            <person name="Ventura M."/>
        </authorList>
    </citation>
    <scope>NUCLEOTIDE SEQUENCE [LARGE SCALE GENOMIC DNA]</scope>
    <source>
        <strain evidence="2 3">DSM 109958</strain>
    </source>
</reference>
<evidence type="ECO:0000256" key="1">
    <source>
        <dbReference type="SAM" id="Phobius"/>
    </source>
</evidence>
<dbReference type="AlphaFoldDB" id="A0A7Y0HYE1"/>
<proteinExistence type="predicted"/>
<gene>
    <name evidence="2" type="ORF">G1C96_1776</name>
</gene>
<keyword evidence="3" id="KW-1185">Reference proteome</keyword>
<dbReference type="RefSeq" id="WP_169276270.1">
    <property type="nucleotide sequence ID" value="NZ_JAAIIH010000018.1"/>
</dbReference>
<sequence>MKAMKATNRRPRGAGDRRVSVTWLLLAVLAAVALSVGACALWLPDRAPLVLAQAREITESPVGTQEYNGAENASVTVTLSAQRDLIVNASGTVTGNFAESGVESGKPALAVNGRSVVALNTSTPLYRDLAVGDRGADVKALNAELARLGLGADGESDTYARATATAVAKLMKDAGNGDDADGALHMADVLWIPVQAAAVTAWQGVPGAQIAAGSVVGSIPGGIAKLALRSGIASDLDRSFTLLGETTTLPAGAVEIDDPAFCAKVSATEAFRQMDPTMVASSGLDASVALTQPVQVMRVPAAAVFGVDRANGTHGCVASDGRVIPVGIVGSELGVSLVQADDGSTPATVDLGSRIAGLTCS</sequence>